<dbReference type="EMBL" id="JBBMFK010000027">
    <property type="protein sequence ID" value="MEQ2444574.1"/>
    <property type="molecule type" value="Genomic_DNA"/>
</dbReference>
<evidence type="ECO:0000313" key="3">
    <source>
        <dbReference type="Proteomes" id="UP001464378"/>
    </source>
</evidence>
<dbReference type="CDD" id="cd17748">
    <property type="entry name" value="BRCT_DNA_ligase_like"/>
    <property type="match status" value="1"/>
</dbReference>
<protein>
    <submittedName>
        <fullName evidence="2">BRCT domain-containing protein</fullName>
    </submittedName>
</protein>
<comment type="caution">
    <text evidence="2">The sequence shown here is derived from an EMBL/GenBank/DDBJ whole genome shotgun (WGS) entry which is preliminary data.</text>
</comment>
<reference evidence="2 3" key="1">
    <citation type="submission" date="2024-03" db="EMBL/GenBank/DDBJ databases">
        <title>Human intestinal bacterial collection.</title>
        <authorList>
            <person name="Pauvert C."/>
            <person name="Hitch T.C.A."/>
            <person name="Clavel T."/>
        </authorList>
    </citation>
    <scope>NUCLEOTIDE SEQUENCE [LARGE SCALE GENOMIC DNA]</scope>
    <source>
        <strain evidence="2 3">CLA-AP-H29</strain>
    </source>
</reference>
<evidence type="ECO:0000313" key="2">
    <source>
        <dbReference type="EMBL" id="MEQ2444574.1"/>
    </source>
</evidence>
<dbReference type="Proteomes" id="UP001464378">
    <property type="component" value="Unassembled WGS sequence"/>
</dbReference>
<dbReference type="Gene3D" id="3.40.50.10190">
    <property type="entry name" value="BRCT domain"/>
    <property type="match status" value="1"/>
</dbReference>
<keyword evidence="3" id="KW-1185">Reference proteome</keyword>
<name>A0ABV1EB76_9FIRM</name>
<gene>
    <name evidence="2" type="ORF">WMO64_13995</name>
</gene>
<proteinExistence type="predicted"/>
<dbReference type="PROSITE" id="PS50172">
    <property type="entry name" value="BRCT"/>
    <property type="match status" value="1"/>
</dbReference>
<sequence>MIKELEDYRRFTGPAELHKAINTLVGLLNGIAIDRNINEAEFMEVQNWVDLYRPIMNRHPFSEIIPVIDQALSDGVLSRDEIDDILWLCRNLLEDDSFSFYYDVVTSSIQQLEGIIHGLVADNAITDFEIQQLQDWMDAHTFLAGTYPFDEVYSLLSSVLADQVVTEDERNTLKSFFYTFIDTKESYNVNEPDVKALQEQYTIGGICAVSPAVTIAGKTFCFTGTSARAKRKEIAAIIEEAGGIYQDTITKAVDYLIVGAEGNPCWAFSCYGRKVEKAIQLRKAGHPIVLVNEHDFWAALS</sequence>
<dbReference type="InterPro" id="IPR001357">
    <property type="entry name" value="BRCT_dom"/>
</dbReference>
<organism evidence="2 3">
    <name type="scientific">Pseudoflavonifractor intestinihominis</name>
    <dbReference type="NCBI Taxonomy" id="3133171"/>
    <lineage>
        <taxon>Bacteria</taxon>
        <taxon>Bacillati</taxon>
        <taxon>Bacillota</taxon>
        <taxon>Clostridia</taxon>
        <taxon>Eubacteriales</taxon>
        <taxon>Oscillospiraceae</taxon>
        <taxon>Pseudoflavonifractor</taxon>
    </lineage>
</organism>
<dbReference type="Pfam" id="PF00533">
    <property type="entry name" value="BRCT"/>
    <property type="match status" value="1"/>
</dbReference>
<dbReference type="RefSeq" id="WP_349232361.1">
    <property type="nucleotide sequence ID" value="NZ_JBBMFK010000027.1"/>
</dbReference>
<feature type="domain" description="BRCT" evidence="1">
    <location>
        <begin position="210"/>
        <end position="301"/>
    </location>
</feature>
<accession>A0ABV1EB76</accession>
<dbReference type="SUPFAM" id="SSF52113">
    <property type="entry name" value="BRCT domain"/>
    <property type="match status" value="1"/>
</dbReference>
<dbReference type="InterPro" id="IPR036420">
    <property type="entry name" value="BRCT_dom_sf"/>
</dbReference>
<evidence type="ECO:0000259" key="1">
    <source>
        <dbReference type="PROSITE" id="PS50172"/>
    </source>
</evidence>